<organism evidence="2 3">
    <name type="scientific">Rhizophagus irregularis</name>
    <dbReference type="NCBI Taxonomy" id="588596"/>
    <lineage>
        <taxon>Eukaryota</taxon>
        <taxon>Fungi</taxon>
        <taxon>Fungi incertae sedis</taxon>
        <taxon>Mucoromycota</taxon>
        <taxon>Glomeromycotina</taxon>
        <taxon>Glomeromycetes</taxon>
        <taxon>Glomerales</taxon>
        <taxon>Glomeraceae</taxon>
        <taxon>Rhizophagus</taxon>
    </lineage>
</organism>
<reference evidence="2 3" key="1">
    <citation type="submission" date="2016-04" db="EMBL/GenBank/DDBJ databases">
        <title>Genome analyses suggest a sexual origin of heterokaryosis in a supposedly ancient asexual fungus.</title>
        <authorList>
            <person name="Ropars J."/>
            <person name="Sedzielewska K."/>
            <person name="Noel J."/>
            <person name="Charron P."/>
            <person name="Farinelli L."/>
            <person name="Marton T."/>
            <person name="Kruger M."/>
            <person name="Pelin A."/>
            <person name="Brachmann A."/>
            <person name="Corradi N."/>
        </authorList>
    </citation>
    <scope>NUCLEOTIDE SEQUENCE [LARGE SCALE GENOMIC DNA]</scope>
    <source>
        <strain evidence="2 3">C2</strain>
    </source>
</reference>
<reference evidence="2 3" key="2">
    <citation type="submission" date="2017-10" db="EMBL/GenBank/DDBJ databases">
        <title>Extensive intraspecific genome diversity in a model arbuscular mycorrhizal fungus.</title>
        <authorList>
            <person name="Chen E.C.H."/>
            <person name="Morin E."/>
            <person name="Baudet D."/>
            <person name="Noel J."/>
            <person name="Ndikumana S."/>
            <person name="Charron P."/>
            <person name="St-Onge C."/>
            <person name="Giorgi J."/>
            <person name="Grigoriev I.V."/>
            <person name="Roux C."/>
            <person name="Martin F.M."/>
            <person name="Corradi N."/>
        </authorList>
    </citation>
    <scope>NUCLEOTIDE SEQUENCE [LARGE SCALE GENOMIC DNA]</scope>
    <source>
        <strain evidence="2 3">C2</strain>
    </source>
</reference>
<dbReference type="VEuPathDB" id="FungiDB:FUN_016000"/>
<dbReference type="Proteomes" id="UP000233469">
    <property type="component" value="Unassembled WGS sequence"/>
</dbReference>
<evidence type="ECO:0000256" key="1">
    <source>
        <dbReference type="SAM" id="MobiDB-lite"/>
    </source>
</evidence>
<feature type="region of interest" description="Disordered" evidence="1">
    <location>
        <begin position="44"/>
        <end position="108"/>
    </location>
</feature>
<name>A0A2N1NB92_9GLOM</name>
<proteinExistence type="predicted"/>
<gene>
    <name evidence="2" type="ORF">RhiirC2_778774</name>
</gene>
<dbReference type="AlphaFoldDB" id="A0A2N1NB92"/>
<accession>A0A2N1NB92</accession>
<evidence type="ECO:0000313" key="2">
    <source>
        <dbReference type="EMBL" id="PKK71148.1"/>
    </source>
</evidence>
<dbReference type="EMBL" id="LLXL01000545">
    <property type="protein sequence ID" value="PKK71148.1"/>
    <property type="molecule type" value="Genomic_DNA"/>
</dbReference>
<comment type="caution">
    <text evidence="2">The sequence shown here is derived from an EMBL/GenBank/DDBJ whole genome shotgun (WGS) entry which is preliminary data.</text>
</comment>
<protein>
    <submittedName>
        <fullName evidence="2">Uncharacterized protein</fullName>
    </submittedName>
</protein>
<sequence>MTEIAERLHGTVDDTLNAQIRKEMDSFENFFTRITRDGTILNTRQMAALPDNSDETSDDTKTLERRPKKRNDASSTNNLFYRNKDRYKRNHPSEVPIDSTAVAGPSRI</sequence>
<evidence type="ECO:0000313" key="3">
    <source>
        <dbReference type="Proteomes" id="UP000233469"/>
    </source>
</evidence>